<sequence length="100" mass="11579">MNSQHQEEEEVEVEVEEVDAAADPGQEELAGVNQFADIAFEFSRRVFSDERIRLETREEETVTMVMARGTHNTHTIPCTRTTTYAQVWHLFLEVNKTSMF</sequence>
<dbReference type="EMBL" id="AMQN01017734">
    <property type="status" value="NOT_ANNOTATED_CDS"/>
    <property type="molecule type" value="Genomic_DNA"/>
</dbReference>
<accession>X2AD94</accession>
<organism evidence="1 2">
    <name type="scientific">Capitella teleta</name>
    <name type="common">Polychaete worm</name>
    <dbReference type="NCBI Taxonomy" id="283909"/>
    <lineage>
        <taxon>Eukaryota</taxon>
        <taxon>Metazoa</taxon>
        <taxon>Spiralia</taxon>
        <taxon>Lophotrochozoa</taxon>
        <taxon>Annelida</taxon>
        <taxon>Polychaeta</taxon>
        <taxon>Sedentaria</taxon>
        <taxon>Scolecida</taxon>
        <taxon>Capitellidae</taxon>
        <taxon>Capitella</taxon>
    </lineage>
</organism>
<name>X2AD94_CAPTE</name>
<reference evidence="2" key="1">
    <citation type="submission" date="2012-12" db="EMBL/GenBank/DDBJ databases">
        <authorList>
            <person name="Hellsten U."/>
            <person name="Grimwood J."/>
            <person name="Chapman J.A."/>
            <person name="Shapiro H."/>
            <person name="Aerts A."/>
            <person name="Otillar R.P."/>
            <person name="Terry A.Y."/>
            <person name="Boore J.L."/>
            <person name="Simakov O."/>
            <person name="Marletaz F."/>
            <person name="Cho S.-J."/>
            <person name="Edsinger-Gonzales E."/>
            <person name="Havlak P."/>
            <person name="Kuo D.-H."/>
            <person name="Larsson T."/>
            <person name="Lv J."/>
            <person name="Arendt D."/>
            <person name="Savage R."/>
            <person name="Osoegawa K."/>
            <person name="de Jong P."/>
            <person name="Lindberg D.R."/>
            <person name="Seaver E.C."/>
            <person name="Weisblat D.A."/>
            <person name="Putnam N.H."/>
            <person name="Grigoriev I.V."/>
            <person name="Rokhsar D.S."/>
        </authorList>
    </citation>
    <scope>NUCLEOTIDE SEQUENCE</scope>
    <source>
        <strain evidence="2">I ESC-2004</strain>
    </source>
</reference>
<dbReference type="AlphaFoldDB" id="X2AD94"/>
<keyword evidence="2" id="KW-1185">Reference proteome</keyword>
<evidence type="ECO:0000313" key="2">
    <source>
        <dbReference type="Proteomes" id="UP000014760"/>
    </source>
</evidence>
<proteinExistence type="predicted"/>
<reference evidence="1" key="3">
    <citation type="submission" date="2015-06" db="UniProtKB">
        <authorList>
            <consortium name="EnsemblMetazoa"/>
        </authorList>
    </citation>
    <scope>IDENTIFICATION</scope>
</reference>
<protein>
    <submittedName>
        <fullName evidence="1">Uncharacterized protein</fullName>
    </submittedName>
</protein>
<dbReference type="Proteomes" id="UP000014760">
    <property type="component" value="Unassembled WGS sequence"/>
</dbReference>
<dbReference type="EnsemblMetazoa" id="CapteT210239">
    <property type="protein sequence ID" value="CapteP210239"/>
    <property type="gene ID" value="CapteG210239"/>
</dbReference>
<reference evidence="2" key="2">
    <citation type="journal article" date="2013" name="Nature">
        <title>Insights into bilaterian evolution from three spiralian genomes.</title>
        <authorList>
            <person name="Simakov O."/>
            <person name="Marletaz F."/>
            <person name="Cho S.J."/>
            <person name="Edsinger-Gonzales E."/>
            <person name="Havlak P."/>
            <person name="Hellsten U."/>
            <person name="Kuo D.H."/>
            <person name="Larsson T."/>
            <person name="Lv J."/>
            <person name="Arendt D."/>
            <person name="Savage R."/>
            <person name="Osoegawa K."/>
            <person name="de Jong P."/>
            <person name="Grimwood J."/>
            <person name="Chapman J.A."/>
            <person name="Shapiro H."/>
            <person name="Aerts A."/>
            <person name="Otillar R.P."/>
            <person name="Terry A.Y."/>
            <person name="Boore J.L."/>
            <person name="Grigoriev I.V."/>
            <person name="Lindberg D.R."/>
            <person name="Seaver E.C."/>
            <person name="Weisblat D.A."/>
            <person name="Putnam N.H."/>
            <person name="Rokhsar D.S."/>
        </authorList>
    </citation>
    <scope>NUCLEOTIDE SEQUENCE</scope>
    <source>
        <strain evidence="2">I ESC-2004</strain>
    </source>
</reference>
<dbReference type="HOGENOM" id="CLU_2308678_0_0_1"/>
<evidence type="ECO:0000313" key="1">
    <source>
        <dbReference type="EnsemblMetazoa" id="CapteP210239"/>
    </source>
</evidence>
<dbReference type="OMA" id="MARGTHN"/>